<proteinExistence type="predicted"/>
<feature type="domain" description="PhnB-like" evidence="1">
    <location>
        <begin position="2"/>
        <end position="129"/>
    </location>
</feature>
<evidence type="ECO:0000313" key="3">
    <source>
        <dbReference type="Proteomes" id="UP000229344"/>
    </source>
</evidence>
<dbReference type="PANTHER" id="PTHR33990">
    <property type="entry name" value="PROTEIN YJDN-RELATED"/>
    <property type="match status" value="1"/>
</dbReference>
<dbReference type="Pfam" id="PF06983">
    <property type="entry name" value="3-dmu-9_3-mt"/>
    <property type="match status" value="2"/>
</dbReference>
<accession>A0A2H0UEH6</accession>
<reference evidence="3" key="1">
    <citation type="submission" date="2017-09" db="EMBL/GenBank/DDBJ databases">
        <title>Depth-based differentiation of microbial function through sediment-hosted aquifers and enrichment of novel symbionts in the deep terrestrial subsurface.</title>
        <authorList>
            <person name="Probst A.J."/>
            <person name="Ladd B."/>
            <person name="Jarett J.K."/>
            <person name="Geller-Mcgrath D.E."/>
            <person name="Sieber C.M.K."/>
            <person name="Emerson J.B."/>
            <person name="Anantharaman K."/>
            <person name="Thomas B.C."/>
            <person name="Malmstrom R."/>
            <person name="Stieglmeier M."/>
            <person name="Klingl A."/>
            <person name="Woyke T."/>
            <person name="Ryan C.M."/>
            <person name="Banfield J.F."/>
        </authorList>
    </citation>
    <scope>NUCLEOTIDE SEQUENCE [LARGE SCALE GENOMIC DNA]</scope>
</reference>
<dbReference type="Gene3D" id="3.30.720.110">
    <property type="match status" value="1"/>
</dbReference>
<dbReference type="CDD" id="cd06588">
    <property type="entry name" value="PhnB_like"/>
    <property type="match status" value="2"/>
</dbReference>
<gene>
    <name evidence="2" type="ORF">COU16_01285</name>
</gene>
<comment type="caution">
    <text evidence="2">The sequence shown here is derived from an EMBL/GenBank/DDBJ whole genome shotgun (WGS) entry which is preliminary data.</text>
</comment>
<organism evidence="2 3">
    <name type="scientific">Candidatus Kaiserbacteria bacterium CG10_big_fil_rev_8_21_14_0_10_47_16</name>
    <dbReference type="NCBI Taxonomy" id="1974608"/>
    <lineage>
        <taxon>Bacteria</taxon>
        <taxon>Candidatus Kaiseribacteriota</taxon>
    </lineage>
</organism>
<dbReference type="AlphaFoldDB" id="A0A2H0UEH6"/>
<dbReference type="PANTHER" id="PTHR33990:SF4">
    <property type="entry name" value="PHNB-LIKE DOMAIN-CONTAINING PROTEIN"/>
    <property type="match status" value="1"/>
</dbReference>
<sequence length="297" mass="33368">MQKIVPCLWFDTQAEKAVDLYLSLFPDSEILNTLHYDKASAEVSGQPEGSILTIEYYLAGYTFLAMNGGPNFTFTPAISLSVQCETEEEIDKLYAALSEGGGVLMPLQKYDFSPRFAWVADKYGVSWQLNLAPDYSTVKQKIEPFIMFTGENFRKAKEAMGFYTSLFENSRITSLYPSEENGKEIVMHATFELNGEELMASDSGIDHKFTITPAISLIVNCTTQEEIDTLWNALSAVPEAEQCGWLQDTYGVSWQIVPTVLNTLLQDTDPQKRERVMKAMLAMKKLNIAELETAHRA</sequence>
<dbReference type="Gene3D" id="3.30.720.100">
    <property type="match status" value="1"/>
</dbReference>
<evidence type="ECO:0000259" key="1">
    <source>
        <dbReference type="Pfam" id="PF06983"/>
    </source>
</evidence>
<name>A0A2H0UEH6_9BACT</name>
<dbReference type="EMBL" id="PFBI01000004">
    <property type="protein sequence ID" value="PIR84802.1"/>
    <property type="molecule type" value="Genomic_DNA"/>
</dbReference>
<dbReference type="SUPFAM" id="SSF54593">
    <property type="entry name" value="Glyoxalase/Bleomycin resistance protein/Dihydroxybiphenyl dioxygenase"/>
    <property type="match status" value="2"/>
</dbReference>
<dbReference type="PIRSF" id="PIRSF500687">
    <property type="entry name" value="MTase_demethylubiq_bact"/>
    <property type="match status" value="1"/>
</dbReference>
<dbReference type="Gene3D" id="3.10.180.10">
    <property type="entry name" value="2,3-Dihydroxybiphenyl 1,2-Dioxygenase, domain 1"/>
    <property type="match status" value="1"/>
</dbReference>
<feature type="domain" description="PhnB-like" evidence="1">
    <location>
        <begin position="140"/>
        <end position="257"/>
    </location>
</feature>
<dbReference type="InterPro" id="IPR028973">
    <property type="entry name" value="PhnB-like"/>
</dbReference>
<dbReference type="InterPro" id="IPR009725">
    <property type="entry name" value="3_dmu_93_MTrfase"/>
</dbReference>
<dbReference type="InterPro" id="IPR027259">
    <property type="entry name" value="MTase_demethylubiq_bac"/>
</dbReference>
<protein>
    <submittedName>
        <fullName evidence="2">VOC family protein</fullName>
    </submittedName>
</protein>
<dbReference type="InterPro" id="IPR029068">
    <property type="entry name" value="Glyas_Bleomycin-R_OHBP_Dase"/>
</dbReference>
<dbReference type="PIRSF" id="PIRSF021700">
    <property type="entry name" value="3_dmu_93_MTrfase"/>
    <property type="match status" value="1"/>
</dbReference>
<dbReference type="Proteomes" id="UP000229344">
    <property type="component" value="Unassembled WGS sequence"/>
</dbReference>
<evidence type="ECO:0000313" key="2">
    <source>
        <dbReference type="EMBL" id="PIR84802.1"/>
    </source>
</evidence>